<feature type="compositionally biased region" description="Basic and acidic residues" evidence="1">
    <location>
        <begin position="2303"/>
        <end position="2314"/>
    </location>
</feature>
<feature type="compositionally biased region" description="Basic and acidic residues" evidence="1">
    <location>
        <begin position="2267"/>
        <end position="2286"/>
    </location>
</feature>
<keyword evidence="2" id="KW-0812">Transmembrane</keyword>
<feature type="compositionally biased region" description="Basic and acidic residues" evidence="1">
    <location>
        <begin position="398"/>
        <end position="433"/>
    </location>
</feature>
<dbReference type="VEuPathDB" id="ToxoDB:CSUI_008238"/>
<dbReference type="SUPFAM" id="SSF63411">
    <property type="entry name" value="LuxS/MPP-like metallohydrolase"/>
    <property type="match status" value="1"/>
</dbReference>
<comment type="caution">
    <text evidence="2">The sequence shown here is derived from an EMBL/GenBank/DDBJ whole genome shotgun (WGS) entry which is preliminary data.</text>
</comment>
<feature type="compositionally biased region" description="Acidic residues" evidence="1">
    <location>
        <begin position="2287"/>
        <end position="2302"/>
    </location>
</feature>
<keyword evidence="3" id="KW-1185">Reference proteome</keyword>
<organism evidence="2 3">
    <name type="scientific">Cystoisospora suis</name>
    <dbReference type="NCBI Taxonomy" id="483139"/>
    <lineage>
        <taxon>Eukaryota</taxon>
        <taxon>Sar</taxon>
        <taxon>Alveolata</taxon>
        <taxon>Apicomplexa</taxon>
        <taxon>Conoidasida</taxon>
        <taxon>Coccidia</taxon>
        <taxon>Eucoccidiorida</taxon>
        <taxon>Eimeriorina</taxon>
        <taxon>Sarcocystidae</taxon>
        <taxon>Cystoisospora</taxon>
    </lineage>
</organism>
<feature type="region of interest" description="Disordered" evidence="1">
    <location>
        <begin position="2594"/>
        <end position="2614"/>
    </location>
</feature>
<feature type="compositionally biased region" description="Low complexity" evidence="1">
    <location>
        <begin position="1869"/>
        <end position="1883"/>
    </location>
</feature>
<feature type="compositionally biased region" description="Acidic residues" evidence="1">
    <location>
        <begin position="1071"/>
        <end position="1086"/>
    </location>
</feature>
<dbReference type="GeneID" id="94431583"/>
<feature type="compositionally biased region" description="Acidic residues" evidence="1">
    <location>
        <begin position="2453"/>
        <end position="2462"/>
    </location>
</feature>
<feature type="compositionally biased region" description="Acidic residues" evidence="1">
    <location>
        <begin position="1304"/>
        <end position="1315"/>
    </location>
</feature>
<feature type="compositionally biased region" description="Basic residues" evidence="1">
    <location>
        <begin position="225"/>
        <end position="242"/>
    </location>
</feature>
<feature type="compositionally biased region" description="Polar residues" evidence="1">
    <location>
        <begin position="109"/>
        <end position="121"/>
    </location>
</feature>
<feature type="region of interest" description="Disordered" evidence="1">
    <location>
        <begin position="770"/>
        <end position="803"/>
    </location>
</feature>
<sequence length="2711" mass="304955">LNPAHRASRFHVGSTDLFFLLLHHQQSQRRQKAAQRQEASSPAKEREEQGRQEAFQEDQSDGKSSPDSHSSPRQALQNKHSSSGSRPSSSSSSVTRPRVSTDTYPNRPPSNGVTMRISVTSDGEDEESEEEEEEEEYEEEEEKSEEEESSFSSSSTSSSSLFFPLDQDSPMTSVRHSSSVASSSSPPSSYIKTSDLFTLAEDEEDEGDEAEEEEEEGETSQEKERRRKKRRKRRKKRRRRRKMFEPVKLPFPQQQMSVWILNESITSLVKKWYRHFYSPNAWTLVISAPGDVHTLERLVKKVYELFHKMKRNRALDEPFQCGGYKNTPYFNSPEEAELDEKENLELISKSQKGQRVSPSSSARGGGGERRRMGGGEENRQKKKRKGSEVVSEEDDGIEKERREVDSRDDEKEEGEVREREKKEGEDNKRKRGEEEDEEENEDSLRNLFQPRPIPHVACPLVGRSERMNDVSKKEKTEEKKKKEDSTVALEDLSEEKENEGAFFTHESTCKLKGDREETKIDDDRTGRKSASCELMQGGFVTLSPSSLAGVRREDELTKAEEKRRMKEEGGDEEEEEPERKKRKNKEEKEEDKKKEKEKKFVNSRDVPIARACDLKREVLLEPVSSEEHSVDFFFLFEKPHSQWSLHDAKFVVDVLGSEGEGSFLSILREQGLATSIDVEAEENHCYSLLRLTLELQPFNVNHTAITLIGSSLFSYLRFLRYTRLDEAFLDHRQRLYRIAFDAHLPPLPSRPGIPSIAGFVPSLFSSSSSSFSSSSSSSQSKSTNASPMKAGDSSPSPGLSAGGGGGGVGGLAVLGRETVSLSSTPGRMGIRMSPQEEVAFLAADLQELNHPQGIFSDQWVLDETTSSALNAYLDHISPDNLILMITSPVVLPLCTYSSSFFGLAFALNPLDPIQETTWKRIHSLSPEKSLLLSQHAGFSLPPVFYFLPSSSSSSSFSSTSSAEESRDPMSFPSSSELERIGGGGQQKVHLPRDYNEYGKRRRSEGSVQRRKKEEKEKEEEISHRTPSSFLVEKDRDKGRRKTPVSLSFSSHQPHLTSRQTSSEEREKGKEEEEDGEREEEKEEEKEEKDLFFSLREIPKYVEFSNPASRCYEHCELFHLPHRNEEDSPPRASISLLLNYSIPSPRDILRYEKDMLKKKSVKKRKKSNKKEKAGQKKGATSSSSSSSDLGKDSRNKKHTENDDNEEKKKKKNEEKDDRKEGEKEIAEEEQERKGEANVKGRGGEGEKLSTEGRERMKEPNTEKKFSSEMMAQVSIADQKGRAFSTGGVSSREEEEEEERRKQRDEEEEEEEDDEQEGEKKEKNSRGTYEVTEEEEPLLSAAEYREKICGLMNLYVSTVQEMIHEIVVYSSMTEVSFSISADPYAPRVEIHIDGLSSMLPLVLDVLIRGLVAGSPNAPENIPSSSSFSDIFVETSAPFSSPRKMRQAEPSSLERDPGDITSASSETDEILTEEEFIALFASSEDHPPLPTSFACTPEESAQRRNKKKAKELGGEDRGKVAARCNRYLDLSAFDQIKAERLGELRQRRRDPHSNIPNCLIELATDVLLRERRQRYWSRNGGSRRERLIDLVEHARLEDVENVGAMLKETVFIQALVMGDMNEKTAKRLLNRVASHLDVRRLPSAQELYDDPTISMKRMHPAPPFLEKQIWRRGSGKALPAIPRYRLRLHYDEVAEGGEFSSSYAHRLCGLGPSSLIGKSRASSMTTGGGQGQGGNSSTSSGSSGADSRKKDSSHPSHASKHRINNEKYELEEVDTHEDQGDSPSSKNRPSHRSKTSSSHHHSSSSNGGYQQISEAEKKTSYERQQQSRNGGGSGENVNLNQRQSLQSSSHRSHGGIGENSRSEASTKGRNLSGNSASTKASSSSSSPGQEKGATSSSLQTTAIRIELGELNDDELAAAVVLEVMLAYPLYRHLCALEEICHTLSFSFQHEPTGLSSFLLELHAYNLPACVVTERAEAWIFAQAGIFARLQDVADLLFFPYFEGGGTGGGGGNLSPSPPSYEPSSYSNFSSSAHFAYGSTPSELEAISSLPDGETVLLRRDFFKTSYSHPHPGTNFVILDGKHATAGGRGRREKGEEKKKKSSSRQTEGGGEEAQHKVHKNTGRGKGEGGNIAVKKGGDNGKGGARLQQEGLQKTTRNQEGPGREKSFVKKNEEGEEDEGFSCRPKKKKMSPKSLDAQEGRRGGRRKGGDEGTLWGYLASVRETLWSLVSGSGNSDEEEDDEDDEPSSVMGQGEKKRFCSRLPESQANRSRNAEDQDFRRKEDLKRPAGEREDDEDEDDDEEEVEREGEGYGERRREREDDEDEGKGEEIGGGGGGWGLVDGMSMLGAFDPRRFRAFADSGFFVLVNIERFHEAREKAVRNLLMLYPWEAEHYLHRFFHTTSSIPGDTSSSSSLSSFPSSSPSKKKRENSPSREDKAKEEMKRKDSMKTEKRSVVGDVEEDQEGEGQGDGHSGRAQGDQHKMKNDKRQEKEEETTMNKNHPRFYDRPFIPADVWVFVNEIRNRSYQFDTRERIARKIRSLTLENVKDFFLNYIVTSPWLVIELSTGFPVTRKRGAERGDAETPEVSGTSPFYYREYKTRGSESHNKESGGRGRRQPTKDTGAILLEDGLMLSSPDDTCNFTQRFYHERGSLDMTKLDTSESSHPLWRLRNSWSDIESIQEFRKAATRVYSLGSPHLYSSLLEKEQDHSSKKKNKQ</sequence>
<feature type="compositionally biased region" description="Acidic residues" evidence="1">
    <location>
        <begin position="2231"/>
        <end position="2242"/>
    </location>
</feature>
<feature type="compositionally biased region" description="Low complexity" evidence="1">
    <location>
        <begin position="1832"/>
        <end position="1846"/>
    </location>
</feature>
<feature type="compositionally biased region" description="Low complexity" evidence="1">
    <location>
        <begin position="1732"/>
        <end position="1741"/>
    </location>
</feature>
<feature type="compositionally biased region" description="Acidic residues" evidence="1">
    <location>
        <begin position="200"/>
        <end position="219"/>
    </location>
</feature>
<name>A0A2C6KN86_9APIC</name>
<feature type="compositionally biased region" description="Basic and acidic residues" evidence="1">
    <location>
        <begin position="366"/>
        <end position="379"/>
    </location>
</feature>
<gene>
    <name evidence="2" type="ORF">CSUI_008238</name>
</gene>
<evidence type="ECO:0000256" key="1">
    <source>
        <dbReference type="SAM" id="MobiDB-lite"/>
    </source>
</evidence>
<feature type="compositionally biased region" description="Basic and acidic residues" evidence="1">
    <location>
        <begin position="584"/>
        <end position="599"/>
    </location>
</feature>
<keyword evidence="2" id="KW-0472">Membrane</keyword>
<feature type="compositionally biased region" description="Basic and acidic residues" evidence="1">
    <location>
        <begin position="514"/>
        <end position="526"/>
    </location>
</feature>
<feature type="region of interest" description="Disordered" evidence="1">
    <location>
        <begin position="348"/>
        <end position="501"/>
    </location>
</feature>
<feature type="region of interest" description="Disordered" evidence="1">
    <location>
        <begin position="1135"/>
        <end position="1335"/>
    </location>
</feature>
<evidence type="ECO:0000313" key="2">
    <source>
        <dbReference type="EMBL" id="PHJ17942.1"/>
    </source>
</evidence>
<feature type="region of interest" description="Disordered" evidence="1">
    <location>
        <begin position="514"/>
        <end position="599"/>
    </location>
</feature>
<feature type="region of interest" description="Disordered" evidence="1">
    <location>
        <begin position="1436"/>
        <end position="1464"/>
    </location>
</feature>
<feature type="compositionally biased region" description="Basic and acidic residues" evidence="1">
    <location>
        <begin position="1188"/>
        <end position="1265"/>
    </location>
</feature>
<proteinExistence type="predicted"/>
<feature type="region of interest" description="Disordered" evidence="1">
    <location>
        <begin position="25"/>
        <end position="244"/>
    </location>
</feature>
<feature type="compositionally biased region" description="Basic and acidic residues" evidence="1">
    <location>
        <begin position="2594"/>
        <end position="2606"/>
    </location>
</feature>
<dbReference type="PANTHER" id="PTHR36812">
    <property type="entry name" value="NEUROFILAMENT TRIPLET M PROTEIN-LIKE PROTEIN"/>
    <property type="match status" value="1"/>
</dbReference>
<feature type="region of interest" description="Disordered" evidence="1">
    <location>
        <begin position="2069"/>
        <end position="2209"/>
    </location>
</feature>
<feature type="compositionally biased region" description="Basic and acidic residues" evidence="1">
    <location>
        <begin position="1061"/>
        <end position="1070"/>
    </location>
</feature>
<dbReference type="PANTHER" id="PTHR36812:SF9">
    <property type="entry name" value="MYB-LIKE PROTEIN X ISOFORM X1"/>
    <property type="match status" value="1"/>
</dbReference>
<feature type="compositionally biased region" description="Low complexity" evidence="1">
    <location>
        <begin position="2400"/>
        <end position="2418"/>
    </location>
</feature>
<feature type="compositionally biased region" description="Basic and acidic residues" evidence="1">
    <location>
        <begin position="1011"/>
        <end position="1023"/>
    </location>
</feature>
<feature type="compositionally biased region" description="Acidic residues" evidence="1">
    <location>
        <begin position="122"/>
        <end position="149"/>
    </location>
</feature>
<feature type="compositionally biased region" description="Basic residues" evidence="1">
    <location>
        <begin position="1785"/>
        <end position="1799"/>
    </location>
</feature>
<feature type="region of interest" description="Disordered" evidence="1">
    <location>
        <begin position="1716"/>
        <end position="1894"/>
    </location>
</feature>
<feature type="compositionally biased region" description="Polar residues" evidence="1">
    <location>
        <begin position="1044"/>
        <end position="1060"/>
    </location>
</feature>
<feature type="region of interest" description="Disordered" evidence="1">
    <location>
        <begin position="1490"/>
        <end position="1512"/>
    </location>
</feature>
<accession>A0A2C6KN86</accession>
<protein>
    <submittedName>
        <fullName evidence="2">Transmembrane protein</fullName>
    </submittedName>
</protein>
<dbReference type="OrthoDB" id="331318at2759"/>
<feature type="compositionally biased region" description="Polar residues" evidence="1">
    <location>
        <begin position="348"/>
        <end position="362"/>
    </location>
</feature>
<feature type="compositionally biased region" description="Low complexity" evidence="1">
    <location>
        <begin position="81"/>
        <end position="101"/>
    </location>
</feature>
<dbReference type="GO" id="GO:0046872">
    <property type="term" value="F:metal ion binding"/>
    <property type="evidence" value="ECO:0007669"/>
    <property type="project" value="InterPro"/>
</dbReference>
<dbReference type="EMBL" id="MIGC01004564">
    <property type="protein sequence ID" value="PHJ17942.1"/>
    <property type="molecule type" value="Genomic_DNA"/>
</dbReference>
<feature type="compositionally biased region" description="Low complexity" evidence="1">
    <location>
        <begin position="150"/>
        <end position="160"/>
    </location>
</feature>
<feature type="compositionally biased region" description="Low complexity" evidence="1">
    <location>
        <begin position="770"/>
        <end position="782"/>
    </location>
</feature>
<reference evidence="2 3" key="1">
    <citation type="journal article" date="2017" name="Int. J. Parasitol.">
        <title>The genome of the protozoan parasite Cystoisospora suis and a reverse vaccinology approach to identify vaccine candidates.</title>
        <authorList>
            <person name="Palmieri N."/>
            <person name="Shrestha A."/>
            <person name="Ruttkowski B."/>
            <person name="Beck T."/>
            <person name="Vogl C."/>
            <person name="Tomley F."/>
            <person name="Blake D.P."/>
            <person name="Joachim A."/>
        </authorList>
    </citation>
    <scope>NUCLEOTIDE SEQUENCE [LARGE SCALE GENOMIC DNA]</scope>
    <source>
        <strain evidence="2 3">Wien I</strain>
    </source>
</reference>
<feature type="region of interest" description="Disordered" evidence="1">
    <location>
        <begin position="956"/>
        <end position="1089"/>
    </location>
</feature>
<dbReference type="RefSeq" id="XP_067919656.1">
    <property type="nucleotide sequence ID" value="XM_068068372.1"/>
</dbReference>
<evidence type="ECO:0000313" key="3">
    <source>
        <dbReference type="Proteomes" id="UP000221165"/>
    </source>
</evidence>
<dbReference type="Gene3D" id="3.30.830.10">
    <property type="entry name" value="Metalloenzyme, LuxS/M16 peptidase-like"/>
    <property type="match status" value="3"/>
</dbReference>
<dbReference type="Proteomes" id="UP000221165">
    <property type="component" value="Unassembled WGS sequence"/>
</dbReference>
<feature type="compositionally biased region" description="Basic residues" evidence="1">
    <location>
        <begin position="1157"/>
        <end position="1168"/>
    </location>
</feature>
<feature type="compositionally biased region" description="Low complexity" evidence="1">
    <location>
        <begin position="173"/>
        <end position="189"/>
    </location>
</feature>
<dbReference type="InterPro" id="IPR011249">
    <property type="entry name" value="Metalloenz_LuxS/M16"/>
</dbReference>
<feature type="region of interest" description="Disordered" evidence="1">
    <location>
        <begin position="2400"/>
        <end position="2499"/>
    </location>
</feature>
<feature type="compositionally biased region" description="Basic and acidic residues" evidence="1">
    <location>
        <begin position="2158"/>
        <end position="2169"/>
    </location>
</feature>
<feature type="compositionally biased region" description="Basic and acidic residues" evidence="1">
    <location>
        <begin position="1146"/>
        <end position="1156"/>
    </location>
</feature>
<feature type="compositionally biased region" description="Basic and acidic residues" evidence="1">
    <location>
        <begin position="550"/>
        <end position="568"/>
    </location>
</feature>
<feature type="compositionally biased region" description="Polar residues" evidence="1">
    <location>
        <begin position="2146"/>
        <end position="2155"/>
    </location>
</feature>
<feature type="non-terminal residue" evidence="2">
    <location>
        <position position="1"/>
    </location>
</feature>
<feature type="compositionally biased region" description="Basic and acidic residues" evidence="1">
    <location>
        <begin position="2192"/>
        <end position="2206"/>
    </location>
</feature>
<feature type="compositionally biased region" description="Basic and acidic residues" evidence="1">
    <location>
        <begin position="2424"/>
        <end position="2450"/>
    </location>
</feature>
<feature type="compositionally biased region" description="Basic and acidic residues" evidence="1">
    <location>
        <begin position="2473"/>
        <end position="2491"/>
    </location>
</feature>
<feature type="region of interest" description="Disordered" evidence="1">
    <location>
        <begin position="2225"/>
        <end position="2333"/>
    </location>
</feature>
<feature type="compositionally biased region" description="Basic and acidic residues" evidence="1">
    <location>
        <begin position="463"/>
        <end position="485"/>
    </location>
</feature>